<evidence type="ECO:0000313" key="2">
    <source>
        <dbReference type="Proteomes" id="UP000276776"/>
    </source>
</evidence>
<dbReference type="AlphaFoldDB" id="A0A0N5CS36"/>
<evidence type="ECO:0000313" key="1">
    <source>
        <dbReference type="EMBL" id="VDM99302.1"/>
    </source>
</evidence>
<dbReference type="EMBL" id="UYYF01000912">
    <property type="protein sequence ID" value="VDM99302.1"/>
    <property type="molecule type" value="Genomic_DNA"/>
</dbReference>
<gene>
    <name evidence="1" type="ORF">TCLT_LOCUS3037</name>
</gene>
<protein>
    <submittedName>
        <fullName evidence="3">Secreted protein</fullName>
    </submittedName>
</protein>
<accession>A0A0N5CS36</accession>
<reference evidence="3" key="1">
    <citation type="submission" date="2017-02" db="UniProtKB">
        <authorList>
            <consortium name="WormBaseParasite"/>
        </authorList>
    </citation>
    <scope>IDENTIFICATION</scope>
</reference>
<sequence length="89" mass="9671">MTYFLFLAAKAGLVGWLTGSGVLVSLRFAVGGCVVTLRLGLILVTFHVHVAVTTPQTVFGVLHDEHDLPLGIFSAVAERFNFFFYLDGI</sequence>
<reference evidence="1 2" key="2">
    <citation type="submission" date="2018-11" db="EMBL/GenBank/DDBJ databases">
        <authorList>
            <consortium name="Pathogen Informatics"/>
        </authorList>
    </citation>
    <scope>NUCLEOTIDE SEQUENCE [LARGE SCALE GENOMIC DNA]</scope>
</reference>
<proteinExistence type="predicted"/>
<dbReference type="WBParaSite" id="TCLT_0000303701-mRNA-1">
    <property type="protein sequence ID" value="TCLT_0000303701-mRNA-1"/>
    <property type="gene ID" value="TCLT_0000303701"/>
</dbReference>
<evidence type="ECO:0000313" key="3">
    <source>
        <dbReference type="WBParaSite" id="TCLT_0000303701-mRNA-1"/>
    </source>
</evidence>
<dbReference type="Proteomes" id="UP000276776">
    <property type="component" value="Unassembled WGS sequence"/>
</dbReference>
<keyword evidence="2" id="KW-1185">Reference proteome</keyword>
<name>A0A0N5CS36_THECL</name>
<organism evidence="3">
    <name type="scientific">Thelazia callipaeda</name>
    <name type="common">Oriental eyeworm</name>
    <name type="synonym">Parasitic nematode</name>
    <dbReference type="NCBI Taxonomy" id="103827"/>
    <lineage>
        <taxon>Eukaryota</taxon>
        <taxon>Metazoa</taxon>
        <taxon>Ecdysozoa</taxon>
        <taxon>Nematoda</taxon>
        <taxon>Chromadorea</taxon>
        <taxon>Rhabditida</taxon>
        <taxon>Spirurina</taxon>
        <taxon>Spiruromorpha</taxon>
        <taxon>Thelazioidea</taxon>
        <taxon>Thelaziidae</taxon>
        <taxon>Thelazia</taxon>
    </lineage>
</organism>